<accession>X1GY91</accession>
<gene>
    <name evidence="1" type="ORF">S03H2_12355</name>
</gene>
<evidence type="ECO:0000313" key="1">
    <source>
        <dbReference type="EMBL" id="GAH46574.1"/>
    </source>
</evidence>
<organism evidence="1">
    <name type="scientific">marine sediment metagenome</name>
    <dbReference type="NCBI Taxonomy" id="412755"/>
    <lineage>
        <taxon>unclassified sequences</taxon>
        <taxon>metagenomes</taxon>
        <taxon>ecological metagenomes</taxon>
    </lineage>
</organism>
<proteinExistence type="predicted"/>
<name>X1GY91_9ZZZZ</name>
<dbReference type="EMBL" id="BARU01006289">
    <property type="protein sequence ID" value="GAH46574.1"/>
    <property type="molecule type" value="Genomic_DNA"/>
</dbReference>
<protein>
    <recommendedName>
        <fullName evidence="2">HTH HARE-type domain-containing protein</fullName>
    </recommendedName>
</protein>
<reference evidence="1" key="1">
    <citation type="journal article" date="2014" name="Front. Microbiol.">
        <title>High frequency of phylogenetically diverse reductive dehalogenase-homologous genes in deep subseafloor sedimentary metagenomes.</title>
        <authorList>
            <person name="Kawai M."/>
            <person name="Futagami T."/>
            <person name="Toyoda A."/>
            <person name="Takaki Y."/>
            <person name="Nishi S."/>
            <person name="Hori S."/>
            <person name="Arai W."/>
            <person name="Tsubouchi T."/>
            <person name="Morono Y."/>
            <person name="Uchiyama I."/>
            <person name="Ito T."/>
            <person name="Fujiyama A."/>
            <person name="Inagaki F."/>
            <person name="Takami H."/>
        </authorList>
    </citation>
    <scope>NUCLEOTIDE SEQUENCE</scope>
    <source>
        <strain evidence="1">Expedition CK06-06</strain>
    </source>
</reference>
<dbReference type="AlphaFoldDB" id="X1GY91"/>
<sequence>MYALKEWGYERPTKTLYETVADIVEEKYKNTRRPVPLEVIAGELGKYRKFINPSSGLQAISRNPALKEVSRRRFLPKGACKEGHNKDETDHLDSILAEFEKEHLPVKR</sequence>
<evidence type="ECO:0008006" key="2">
    <source>
        <dbReference type="Google" id="ProtNLM"/>
    </source>
</evidence>
<comment type="caution">
    <text evidence="1">The sequence shown here is derived from an EMBL/GenBank/DDBJ whole genome shotgun (WGS) entry which is preliminary data.</text>
</comment>